<evidence type="ECO:0000313" key="5">
    <source>
        <dbReference type="Proteomes" id="UP001165279"/>
    </source>
</evidence>
<dbReference type="Pfam" id="PF20169">
    <property type="entry name" value="DUF6537"/>
    <property type="match status" value="1"/>
</dbReference>
<dbReference type="Gene3D" id="3.40.920.10">
    <property type="entry name" value="Pyruvate-ferredoxin oxidoreductase, PFOR, domain III"/>
    <property type="match status" value="1"/>
</dbReference>
<gene>
    <name evidence="4" type="ORF">MB818_18660</name>
</gene>
<dbReference type="InterPro" id="IPR019752">
    <property type="entry name" value="Pyrv/ketoisovalerate_OxRed_cat"/>
</dbReference>
<evidence type="ECO:0000259" key="3">
    <source>
        <dbReference type="Pfam" id="PF20169"/>
    </source>
</evidence>
<comment type="caution">
    <text evidence="4">The sequence shown here is derived from an EMBL/GenBank/DDBJ whole genome shotgun (WGS) entry which is preliminary data.</text>
</comment>
<feature type="domain" description="DUF6537" evidence="3">
    <location>
        <begin position="261"/>
        <end position="473"/>
    </location>
</feature>
<evidence type="ECO:0000313" key="4">
    <source>
        <dbReference type="EMBL" id="MCG6560238.1"/>
    </source>
</evidence>
<name>A0ABS9P174_9RHOB</name>
<dbReference type="RefSeq" id="WP_238906024.1">
    <property type="nucleotide sequence ID" value="NZ_JAKOEM010000023.1"/>
</dbReference>
<keyword evidence="5" id="KW-1185">Reference proteome</keyword>
<feature type="domain" description="Pyruvate/ketoisovalerate oxidoreductase catalytic" evidence="2">
    <location>
        <begin position="28"/>
        <end position="214"/>
    </location>
</feature>
<dbReference type="InterPro" id="IPR052198">
    <property type="entry name" value="IorB_Oxidoreductase"/>
</dbReference>
<dbReference type="InterPro" id="IPR046667">
    <property type="entry name" value="DUF6537"/>
</dbReference>
<dbReference type="EMBL" id="JAKOEM010000023">
    <property type="protein sequence ID" value="MCG6560238.1"/>
    <property type="molecule type" value="Genomic_DNA"/>
</dbReference>
<dbReference type="Proteomes" id="UP001165279">
    <property type="component" value="Unassembled WGS sequence"/>
</dbReference>
<dbReference type="Pfam" id="PF01558">
    <property type="entry name" value="POR"/>
    <property type="match status" value="1"/>
</dbReference>
<accession>A0ABS9P174</accession>
<dbReference type="PANTHER" id="PTHR43854:SF1">
    <property type="entry name" value="INDOLEPYRUVATE OXIDOREDUCTASE SUBUNIT IORB"/>
    <property type="match status" value="1"/>
</dbReference>
<protein>
    <submittedName>
        <fullName evidence="4">Indolepyruvate oxidoreductase subunit beta family protein</fullName>
    </submittedName>
</protein>
<dbReference type="InterPro" id="IPR002869">
    <property type="entry name" value="Pyrv_flavodox_OxRed_cen"/>
</dbReference>
<evidence type="ECO:0000259" key="2">
    <source>
        <dbReference type="Pfam" id="PF01558"/>
    </source>
</evidence>
<reference evidence="4" key="1">
    <citation type="submission" date="2022-02" db="EMBL/GenBank/DDBJ databases">
        <title>The genome sequence of Ruegeria sp. 1NDH52C.</title>
        <authorList>
            <person name="Du J."/>
        </authorList>
    </citation>
    <scope>NUCLEOTIDE SEQUENCE</scope>
    <source>
        <strain evidence="4">1NDH52C</strain>
    </source>
</reference>
<dbReference type="NCBIfam" id="NF006179">
    <property type="entry name" value="PRK08312.1"/>
    <property type="match status" value="1"/>
</dbReference>
<dbReference type="PANTHER" id="PTHR43854">
    <property type="entry name" value="INDOLEPYRUVATE OXIDOREDUCTASE SUBUNIT IORB"/>
    <property type="match status" value="1"/>
</dbReference>
<proteinExistence type="predicted"/>
<sequence length="517" mass="55509">MTRMDSVMVPQGADSARAITKLVVMAVGGQGGGVLTGWIEAVARAAGRAVQATSVAGVAQRTGATIYYIEIAPEGVAAPVFSLAPAAGDVDILIAAEMMEAGRAIQRGFVTPDRTVLIASEHRALAVSEKMVPGNGIAQADEVMAAAEIAAQRFLSADMERLAVAKGSVISASLFGALAGSGALPFPREAFEAAIRNSGKGVEASLAAFAAGFEAVSAGPTQPEMSVAVETHAEPAVQGPAAQLTAWTALTVRIEDLPAAVREMARAGLRKVVDFQDCAYGDEYLDRLFALVRMDDPARGHELTREAAKYIANAMAYDDVIRVAGRKTRAARRNRIDAEMGRGPRQGMQVTEFLHPRAEEISSMLPAGLGARVAASPRWMARLDRWFGHGRRIRSDRVSGFLQLYVLAGLRGYRRRTLRHAQEQAHLEAWLDRVAMARRTDYDLAVELLRCRRLIKGYSDTHARGLSKFDHVLAGAELVAGRADAADWVRRLREAALQDEEGRALDGALQTIWSFAG</sequence>
<organism evidence="4 5">
    <name type="scientific">Ruegeria alba</name>
    <dbReference type="NCBI Taxonomy" id="2916756"/>
    <lineage>
        <taxon>Bacteria</taxon>
        <taxon>Pseudomonadati</taxon>
        <taxon>Pseudomonadota</taxon>
        <taxon>Alphaproteobacteria</taxon>
        <taxon>Rhodobacterales</taxon>
        <taxon>Roseobacteraceae</taxon>
        <taxon>Ruegeria</taxon>
    </lineage>
</organism>
<keyword evidence="1" id="KW-0560">Oxidoreductase</keyword>
<dbReference type="SUPFAM" id="SSF53323">
    <property type="entry name" value="Pyruvate-ferredoxin oxidoreductase, PFOR, domain III"/>
    <property type="match status" value="1"/>
</dbReference>
<evidence type="ECO:0000256" key="1">
    <source>
        <dbReference type="ARBA" id="ARBA00023002"/>
    </source>
</evidence>